<dbReference type="InterPro" id="IPR036890">
    <property type="entry name" value="HATPase_C_sf"/>
</dbReference>
<evidence type="ECO:0000259" key="7">
    <source>
        <dbReference type="SMART" id="SM01340"/>
    </source>
</evidence>
<comment type="caution">
    <text evidence="8">The sequence shown here is derived from an EMBL/GenBank/DDBJ whole genome shotgun (WGS) entry which is preliminary data.</text>
</comment>
<dbReference type="InterPro" id="IPR038973">
    <property type="entry name" value="MutL/Mlh/Pms-like"/>
</dbReference>
<protein>
    <recommendedName>
        <fullName evidence="4">DNA mismatch repair protein MutL</fullName>
    </recommendedName>
</protein>
<dbReference type="CDD" id="cd00782">
    <property type="entry name" value="MutL_Trans"/>
    <property type="match status" value="1"/>
</dbReference>
<dbReference type="NCBIfam" id="TIGR00585">
    <property type="entry name" value="mutl"/>
    <property type="match status" value="1"/>
</dbReference>
<reference evidence="8 9" key="1">
    <citation type="submission" date="2015-10" db="EMBL/GenBank/DDBJ databases">
        <title>Butyribacter intestini gen. nov., sp. nov., a butyric acid-producing bacterium of the family Lachnospiraceae isolated from the human faeces.</title>
        <authorList>
            <person name="Zou Y."/>
            <person name="Xue W."/>
            <person name="Luo G."/>
            <person name="Lv M."/>
        </authorList>
    </citation>
    <scope>NUCLEOTIDE SEQUENCE [LARGE SCALE GENOMIC DNA]</scope>
    <source>
        <strain evidence="8 9">TF01-11</strain>
    </source>
</reference>
<dbReference type="SMART" id="SM00853">
    <property type="entry name" value="MutL_C"/>
    <property type="match status" value="1"/>
</dbReference>
<dbReference type="Pfam" id="PF08676">
    <property type="entry name" value="MutL_C"/>
    <property type="match status" value="1"/>
</dbReference>
<dbReference type="InterPro" id="IPR014721">
    <property type="entry name" value="Ribsml_uS5_D2-typ_fold_subgr"/>
</dbReference>
<dbReference type="CDD" id="cd16926">
    <property type="entry name" value="HATPase_MutL-MLH-PMS-like"/>
    <property type="match status" value="1"/>
</dbReference>
<evidence type="ECO:0000259" key="6">
    <source>
        <dbReference type="SMART" id="SM00853"/>
    </source>
</evidence>
<evidence type="ECO:0000256" key="3">
    <source>
        <dbReference type="ARBA" id="ARBA00023204"/>
    </source>
</evidence>
<dbReference type="GO" id="GO:0016887">
    <property type="term" value="F:ATP hydrolysis activity"/>
    <property type="evidence" value="ECO:0007669"/>
    <property type="project" value="InterPro"/>
</dbReference>
<dbReference type="GO" id="GO:0140664">
    <property type="term" value="F:ATP-dependent DNA damage sensor activity"/>
    <property type="evidence" value="ECO:0007669"/>
    <property type="project" value="InterPro"/>
</dbReference>
<sequence>MSIILLDQDTINKIAAGEVIERPMAVVKELVENSIDAGANMVTVEIKDGGKSFMRITDNGSGIERDDIELAFTPHATSKIKGATDLLGVSTLGFRGEALASVAAVSQLEMITKVKREDVGCRYRIDGGESKEIEQVGCPDGTTFIIQNLFYNTPARLKFLKSHQTEAGYIGSVIERLSLSHPEISFRFINQGQTKLHTSGNGNLKDTIYQIYGRDITSNLLTVDLTSEICNIGGFIGKPVVSRGNRAYINYFINGRYIKSNIINRAIEEAYKPFTMQHRYPFTVLHFHIEPEFIDVNVHPQKMEIRFTNERELYKTIYECISDRLAHREFIPDVTFEEDKKDGGKVKTDSAVNDTVSKDYPKKNSIDTTDKTEVKKDIDEADTLSRIGKAELHRPDAGQRKKMFADLMGQVEKLDNNTETSLQYSKENQAAENINITKNRPDILEDDNLSQNNFTASDKKNTGLNSESVQQDDKSDKQQTQALKEETKSDGSFNGMAASKNLDMLHEKAAYNIKQETLFETGVLKEDRTKDIRIVGQVFSTYWILQYEDSMYMVDQHAAHEKVLYERFMKQIAEHKPMVQMVNPPIVLSLSMLEQQMVDDNIEVFDELGYKIESFGGREYIVTGIPAQLPDIATTDLLMEIIDDLANGKTNLSKDILLERVATMSCKAAVKGNNELPLEQAQELLKELMSLENPYNCPHGRPTMIRMSKYELEKKFKRVV</sequence>
<dbReference type="SMART" id="SM01340">
    <property type="entry name" value="DNA_mis_repair"/>
    <property type="match status" value="1"/>
</dbReference>
<dbReference type="FunFam" id="3.30.565.10:FF:000003">
    <property type="entry name" value="DNA mismatch repair endonuclease MutL"/>
    <property type="match status" value="1"/>
</dbReference>
<accession>A0AAW3JUS6</accession>
<evidence type="ECO:0000313" key="8">
    <source>
        <dbReference type="EMBL" id="KQC86374.1"/>
    </source>
</evidence>
<dbReference type="Gene3D" id="3.30.1370.100">
    <property type="entry name" value="MutL, C-terminal domain, regulatory subdomain"/>
    <property type="match status" value="1"/>
</dbReference>
<dbReference type="InterPro" id="IPR042120">
    <property type="entry name" value="MutL_C_dimsub"/>
</dbReference>
<dbReference type="InterPro" id="IPR020568">
    <property type="entry name" value="Ribosomal_Su5_D2-typ_SF"/>
</dbReference>
<proteinExistence type="inferred from homology"/>
<dbReference type="SUPFAM" id="SSF55874">
    <property type="entry name" value="ATPase domain of HSP90 chaperone/DNA topoisomerase II/histidine kinase"/>
    <property type="match status" value="1"/>
</dbReference>
<feature type="compositionally biased region" description="Basic and acidic residues" evidence="5">
    <location>
        <begin position="471"/>
        <end position="489"/>
    </location>
</feature>
<dbReference type="Pfam" id="PF01119">
    <property type="entry name" value="DNA_mis_repair"/>
    <property type="match status" value="1"/>
</dbReference>
<keyword evidence="9" id="KW-1185">Reference proteome</keyword>
<dbReference type="Gene3D" id="3.30.565.10">
    <property type="entry name" value="Histidine kinase-like ATPase, C-terminal domain"/>
    <property type="match status" value="1"/>
</dbReference>
<dbReference type="RefSeq" id="WP_055941819.1">
    <property type="nucleotide sequence ID" value="NZ_LLKB01000001.1"/>
</dbReference>
<feature type="compositionally biased region" description="Polar residues" evidence="5">
    <location>
        <begin position="449"/>
        <end position="469"/>
    </location>
</feature>
<dbReference type="InterPro" id="IPR037198">
    <property type="entry name" value="MutL_C_sf"/>
</dbReference>
<comment type="function">
    <text evidence="4">This protein is involved in the repair of mismatches in DNA. It is required for dam-dependent methyl-directed DNA mismatch repair. May act as a 'molecular matchmaker', a protein that promotes the formation of a stable complex between two or more DNA-binding proteins in an ATP-dependent manner without itself being part of a final effector complex.</text>
</comment>
<keyword evidence="3 4" id="KW-0234">DNA repair</keyword>
<comment type="similarity">
    <text evidence="1 4">Belongs to the DNA mismatch repair MutL/HexB family.</text>
</comment>
<dbReference type="InterPro" id="IPR014762">
    <property type="entry name" value="DNA_mismatch_repair_CS"/>
</dbReference>
<dbReference type="GO" id="GO:0032300">
    <property type="term" value="C:mismatch repair complex"/>
    <property type="evidence" value="ECO:0007669"/>
    <property type="project" value="InterPro"/>
</dbReference>
<dbReference type="SUPFAM" id="SSF118116">
    <property type="entry name" value="DNA mismatch repair protein MutL"/>
    <property type="match status" value="1"/>
</dbReference>
<dbReference type="Pfam" id="PF13589">
    <property type="entry name" value="HATPase_c_3"/>
    <property type="match status" value="1"/>
</dbReference>
<dbReference type="PROSITE" id="PS00058">
    <property type="entry name" value="DNA_MISMATCH_REPAIR_1"/>
    <property type="match status" value="1"/>
</dbReference>
<dbReference type="SUPFAM" id="SSF54211">
    <property type="entry name" value="Ribosomal protein S5 domain 2-like"/>
    <property type="match status" value="1"/>
</dbReference>
<dbReference type="GO" id="GO:0006298">
    <property type="term" value="P:mismatch repair"/>
    <property type="evidence" value="ECO:0007669"/>
    <property type="project" value="UniProtKB-UniRule"/>
</dbReference>
<evidence type="ECO:0000256" key="1">
    <source>
        <dbReference type="ARBA" id="ARBA00006082"/>
    </source>
</evidence>
<gene>
    <name evidence="4" type="primary">mutL</name>
    <name evidence="8" type="ORF">APZ18_04080</name>
</gene>
<evidence type="ECO:0000256" key="4">
    <source>
        <dbReference type="HAMAP-Rule" id="MF_00149"/>
    </source>
</evidence>
<dbReference type="HAMAP" id="MF_00149">
    <property type="entry name" value="DNA_mis_repair"/>
    <property type="match status" value="1"/>
</dbReference>
<dbReference type="InterPro" id="IPR014790">
    <property type="entry name" value="MutL_C"/>
</dbReference>
<name>A0AAW3JUS6_9FIRM</name>
<organism evidence="8 9">
    <name type="scientific">Butyribacter intestini</name>
    <dbReference type="NCBI Taxonomy" id="1703332"/>
    <lineage>
        <taxon>Bacteria</taxon>
        <taxon>Bacillati</taxon>
        <taxon>Bacillota</taxon>
        <taxon>Clostridia</taxon>
        <taxon>Lachnospirales</taxon>
        <taxon>Lachnospiraceae</taxon>
        <taxon>Butyribacter</taxon>
    </lineage>
</organism>
<dbReference type="GO" id="GO:0030983">
    <property type="term" value="F:mismatched DNA binding"/>
    <property type="evidence" value="ECO:0007669"/>
    <property type="project" value="InterPro"/>
</dbReference>
<feature type="domain" description="MutL C-terminal dimerisation" evidence="6">
    <location>
        <begin position="534"/>
        <end position="676"/>
    </location>
</feature>
<dbReference type="InterPro" id="IPR020667">
    <property type="entry name" value="DNA_mismatch_repair_MutL"/>
</dbReference>
<dbReference type="EMBL" id="LLKB01000001">
    <property type="protein sequence ID" value="KQC86374.1"/>
    <property type="molecule type" value="Genomic_DNA"/>
</dbReference>
<dbReference type="PANTHER" id="PTHR10073:SF12">
    <property type="entry name" value="DNA MISMATCH REPAIR PROTEIN MLH1"/>
    <property type="match status" value="1"/>
</dbReference>
<dbReference type="AlphaFoldDB" id="A0AAW3JUS6"/>
<feature type="domain" description="DNA mismatch repair protein S5" evidence="7">
    <location>
        <begin position="208"/>
        <end position="326"/>
    </location>
</feature>
<dbReference type="InterPro" id="IPR013507">
    <property type="entry name" value="DNA_mismatch_S5_2-like"/>
</dbReference>
<dbReference type="InterPro" id="IPR042121">
    <property type="entry name" value="MutL_C_regsub"/>
</dbReference>
<feature type="region of interest" description="Disordered" evidence="5">
    <location>
        <begin position="434"/>
        <end position="495"/>
    </location>
</feature>
<dbReference type="Gene3D" id="3.30.1540.20">
    <property type="entry name" value="MutL, C-terminal domain, dimerisation subdomain"/>
    <property type="match status" value="1"/>
</dbReference>
<dbReference type="GO" id="GO:0005524">
    <property type="term" value="F:ATP binding"/>
    <property type="evidence" value="ECO:0007669"/>
    <property type="project" value="InterPro"/>
</dbReference>
<evidence type="ECO:0000256" key="2">
    <source>
        <dbReference type="ARBA" id="ARBA00022763"/>
    </source>
</evidence>
<dbReference type="Gene3D" id="3.30.230.10">
    <property type="match status" value="1"/>
</dbReference>
<dbReference type="Proteomes" id="UP000050833">
    <property type="component" value="Unassembled WGS sequence"/>
</dbReference>
<dbReference type="PANTHER" id="PTHR10073">
    <property type="entry name" value="DNA MISMATCH REPAIR PROTEIN MLH, PMS, MUTL"/>
    <property type="match status" value="1"/>
</dbReference>
<keyword evidence="2 4" id="KW-0227">DNA damage</keyword>
<evidence type="ECO:0000313" key="9">
    <source>
        <dbReference type="Proteomes" id="UP000050833"/>
    </source>
</evidence>
<dbReference type="InterPro" id="IPR002099">
    <property type="entry name" value="MutL/Mlh/PMS"/>
</dbReference>
<evidence type="ECO:0000256" key="5">
    <source>
        <dbReference type="SAM" id="MobiDB-lite"/>
    </source>
</evidence>